<organism evidence="2 3">
    <name type="scientific">Cirrhinus mrigala</name>
    <name type="common">Mrigala</name>
    <dbReference type="NCBI Taxonomy" id="683832"/>
    <lineage>
        <taxon>Eukaryota</taxon>
        <taxon>Metazoa</taxon>
        <taxon>Chordata</taxon>
        <taxon>Craniata</taxon>
        <taxon>Vertebrata</taxon>
        <taxon>Euteleostomi</taxon>
        <taxon>Actinopterygii</taxon>
        <taxon>Neopterygii</taxon>
        <taxon>Teleostei</taxon>
        <taxon>Ostariophysi</taxon>
        <taxon>Cypriniformes</taxon>
        <taxon>Cyprinidae</taxon>
        <taxon>Labeoninae</taxon>
        <taxon>Labeonini</taxon>
        <taxon>Cirrhinus</taxon>
    </lineage>
</organism>
<dbReference type="EMBL" id="JAMKFB020000023">
    <property type="protein sequence ID" value="KAL0158439.1"/>
    <property type="molecule type" value="Genomic_DNA"/>
</dbReference>
<name>A0ABD0NA57_CIRMR</name>
<evidence type="ECO:0000313" key="3">
    <source>
        <dbReference type="Proteomes" id="UP001529510"/>
    </source>
</evidence>
<comment type="caution">
    <text evidence="2">The sequence shown here is derived from an EMBL/GenBank/DDBJ whole genome shotgun (WGS) entry which is preliminary data.</text>
</comment>
<keyword evidence="3" id="KW-1185">Reference proteome</keyword>
<evidence type="ECO:0000313" key="2">
    <source>
        <dbReference type="EMBL" id="KAL0158439.1"/>
    </source>
</evidence>
<feature type="compositionally biased region" description="Basic and acidic residues" evidence="1">
    <location>
        <begin position="9"/>
        <end position="21"/>
    </location>
</feature>
<accession>A0ABD0NA57</accession>
<protein>
    <submittedName>
        <fullName evidence="2">Uncharacterized protein</fullName>
    </submittedName>
</protein>
<sequence length="89" mass="9767">FHAIPSHSGRSDKEVLNKEEPLSQEGYIQTFANGCSVAPETVTTVRANAQNRSIKLADMMDNEDGTCAPNIEGSNSVMDEYSSEKTMKR</sequence>
<feature type="region of interest" description="Disordered" evidence="1">
    <location>
        <begin position="1"/>
        <end position="21"/>
    </location>
</feature>
<evidence type="ECO:0000256" key="1">
    <source>
        <dbReference type="SAM" id="MobiDB-lite"/>
    </source>
</evidence>
<feature type="non-terminal residue" evidence="2">
    <location>
        <position position="1"/>
    </location>
</feature>
<gene>
    <name evidence="2" type="ORF">M9458_046515</name>
</gene>
<dbReference type="Proteomes" id="UP001529510">
    <property type="component" value="Unassembled WGS sequence"/>
</dbReference>
<dbReference type="AlphaFoldDB" id="A0ABD0NA57"/>
<reference evidence="2 3" key="1">
    <citation type="submission" date="2024-05" db="EMBL/GenBank/DDBJ databases">
        <title>Genome sequencing and assembly of Indian major carp, Cirrhinus mrigala (Hamilton, 1822).</title>
        <authorList>
            <person name="Mohindra V."/>
            <person name="Chowdhury L.M."/>
            <person name="Lal K."/>
            <person name="Jena J.K."/>
        </authorList>
    </citation>
    <scope>NUCLEOTIDE SEQUENCE [LARGE SCALE GENOMIC DNA]</scope>
    <source>
        <strain evidence="2">CM1030</strain>
        <tissue evidence="2">Blood</tissue>
    </source>
</reference>
<feature type="region of interest" description="Disordered" evidence="1">
    <location>
        <begin position="65"/>
        <end position="89"/>
    </location>
</feature>
<proteinExistence type="predicted"/>